<evidence type="ECO:0000313" key="1">
    <source>
        <dbReference type="EMBL" id="CAI9117558.1"/>
    </source>
</evidence>
<protein>
    <submittedName>
        <fullName evidence="1">OLC1v1018963C1</fullName>
    </submittedName>
</protein>
<accession>A0AAV1ECZ4</accession>
<dbReference type="EMBL" id="OX459126">
    <property type="protein sequence ID" value="CAI9117558.1"/>
    <property type="molecule type" value="Genomic_DNA"/>
</dbReference>
<proteinExistence type="predicted"/>
<evidence type="ECO:0000313" key="2">
    <source>
        <dbReference type="Proteomes" id="UP001161247"/>
    </source>
</evidence>
<dbReference type="AlphaFoldDB" id="A0AAV1ECZ4"/>
<keyword evidence="2" id="KW-1185">Reference proteome</keyword>
<dbReference type="Proteomes" id="UP001161247">
    <property type="component" value="Chromosome 9"/>
</dbReference>
<sequence length="159" mass="18166">MSGGDVRFWNSEDCDLFGESGRFGRGHLQLQIWPYSDEINIQAKQGRGLIANITTQFQNRNQPIMGFPRQTRIDALSIDALRAWTAKEDIRDSVLKEMGMVLEAVPMISKRSIDFVICSKTISCAKSGPDQSQYYIYKPEDNSYVLHRKPQHLIGIREL</sequence>
<gene>
    <name evidence="1" type="ORF">OLC1_LOCUS23605</name>
</gene>
<name>A0AAV1ECZ4_OLDCO</name>
<reference evidence="1" key="1">
    <citation type="submission" date="2023-03" db="EMBL/GenBank/DDBJ databases">
        <authorList>
            <person name="Julca I."/>
        </authorList>
    </citation>
    <scope>NUCLEOTIDE SEQUENCE</scope>
</reference>
<organism evidence="1 2">
    <name type="scientific">Oldenlandia corymbosa var. corymbosa</name>
    <dbReference type="NCBI Taxonomy" id="529605"/>
    <lineage>
        <taxon>Eukaryota</taxon>
        <taxon>Viridiplantae</taxon>
        <taxon>Streptophyta</taxon>
        <taxon>Embryophyta</taxon>
        <taxon>Tracheophyta</taxon>
        <taxon>Spermatophyta</taxon>
        <taxon>Magnoliopsida</taxon>
        <taxon>eudicotyledons</taxon>
        <taxon>Gunneridae</taxon>
        <taxon>Pentapetalae</taxon>
        <taxon>asterids</taxon>
        <taxon>lamiids</taxon>
        <taxon>Gentianales</taxon>
        <taxon>Rubiaceae</taxon>
        <taxon>Rubioideae</taxon>
        <taxon>Spermacoceae</taxon>
        <taxon>Hedyotis-Oldenlandia complex</taxon>
        <taxon>Oldenlandia</taxon>
    </lineage>
</organism>